<evidence type="ECO:0000256" key="3">
    <source>
        <dbReference type="SAM" id="Phobius"/>
    </source>
</evidence>
<dbReference type="NCBIfam" id="TIGR00254">
    <property type="entry name" value="GGDEF"/>
    <property type="match status" value="1"/>
</dbReference>
<dbReference type="EC" id="2.7.7.65" evidence="1"/>
<reference evidence="5 6" key="1">
    <citation type="submission" date="2023-07" db="EMBL/GenBank/DDBJ databases">
        <title>Sorghum-associated microbial communities from plants grown in Nebraska, USA.</title>
        <authorList>
            <person name="Schachtman D."/>
        </authorList>
    </citation>
    <scope>NUCLEOTIDE SEQUENCE [LARGE SCALE GENOMIC DNA]</scope>
    <source>
        <strain evidence="5 6">BE314</strain>
    </source>
</reference>
<dbReference type="Pfam" id="PF00990">
    <property type="entry name" value="GGDEF"/>
    <property type="match status" value="1"/>
</dbReference>
<proteinExistence type="predicted"/>
<evidence type="ECO:0000256" key="1">
    <source>
        <dbReference type="ARBA" id="ARBA00012528"/>
    </source>
</evidence>
<dbReference type="PROSITE" id="PS50887">
    <property type="entry name" value="GGDEF"/>
    <property type="match status" value="1"/>
</dbReference>
<keyword evidence="3" id="KW-1133">Transmembrane helix</keyword>
<dbReference type="Gene3D" id="3.30.70.270">
    <property type="match status" value="1"/>
</dbReference>
<dbReference type="InterPro" id="IPR050469">
    <property type="entry name" value="Diguanylate_Cyclase"/>
</dbReference>
<dbReference type="PANTHER" id="PTHR45138:SF9">
    <property type="entry name" value="DIGUANYLATE CYCLASE DGCM-RELATED"/>
    <property type="match status" value="1"/>
</dbReference>
<keyword evidence="6" id="KW-1185">Reference proteome</keyword>
<accession>A0ABU1YQU3</accession>
<gene>
    <name evidence="5" type="ORF">J2X20_003899</name>
</gene>
<name>A0ABU1YQU3_ROSSA</name>
<dbReference type="CDD" id="cd01949">
    <property type="entry name" value="GGDEF"/>
    <property type="match status" value="1"/>
</dbReference>
<evidence type="ECO:0000313" key="5">
    <source>
        <dbReference type="EMBL" id="MDR7271231.1"/>
    </source>
</evidence>
<dbReference type="EMBL" id="JAVDXU010000003">
    <property type="protein sequence ID" value="MDR7271231.1"/>
    <property type="molecule type" value="Genomic_DNA"/>
</dbReference>
<dbReference type="InterPro" id="IPR000160">
    <property type="entry name" value="GGDEF_dom"/>
</dbReference>
<keyword evidence="3" id="KW-0812">Transmembrane</keyword>
<sequence>MRYDLSKPSLLGAGIALTLAALVGLELLPARTLELTRPGGVSNLFLTTPGEDHAEAPVQWLDAEHLHWRCHYTAIEKYQPCGLTLVLSGDDPTRGRDLTRFDTLEMDLVYKGPAPFVRVAIRNFDPRFSKVEDGNSARMHSVNLRPRDVEKPVRIDLSELTVPEWWIHQFNLAREYNRPSLENATALTIDLPADLSGQVHELQLRSLVLKGDWISRDRVYLGILCSWLLGASLVVLRGWQQLRRSNRLQQREIDALMVRTRQLRIEQEQLRRQATIDELTGVLNRRGLEGALDDLEAQAEPLGLVLLDIDHFKQINDHWGHASGDEVLRRVAAVVAANLRASDIVGRWGGEEFLVACRCRHIDEAAALAEKLRAAVAATHVDSKGRFSITASFGVTLVPPGAAMHRAFRRADAALYRAKESGRNRVERSAGQDAATTV</sequence>
<evidence type="ECO:0000313" key="6">
    <source>
        <dbReference type="Proteomes" id="UP001180453"/>
    </source>
</evidence>
<protein>
    <recommendedName>
        <fullName evidence="1">diguanylate cyclase</fullName>
        <ecNumber evidence="1">2.7.7.65</ecNumber>
    </recommendedName>
</protein>
<dbReference type="InterPro" id="IPR029787">
    <property type="entry name" value="Nucleotide_cyclase"/>
</dbReference>
<keyword evidence="3" id="KW-0472">Membrane</keyword>
<dbReference type="SMART" id="SM00267">
    <property type="entry name" value="GGDEF"/>
    <property type="match status" value="1"/>
</dbReference>
<dbReference type="PANTHER" id="PTHR45138">
    <property type="entry name" value="REGULATORY COMPONENTS OF SENSORY TRANSDUCTION SYSTEM"/>
    <property type="match status" value="1"/>
</dbReference>
<dbReference type="SUPFAM" id="SSF55073">
    <property type="entry name" value="Nucleotide cyclase"/>
    <property type="match status" value="1"/>
</dbReference>
<comment type="caution">
    <text evidence="5">The sequence shown here is derived from an EMBL/GenBank/DDBJ whole genome shotgun (WGS) entry which is preliminary data.</text>
</comment>
<organism evidence="5 6">
    <name type="scientific">Roseateles saccharophilus</name>
    <name type="common">Pseudomonas saccharophila</name>
    <dbReference type="NCBI Taxonomy" id="304"/>
    <lineage>
        <taxon>Bacteria</taxon>
        <taxon>Pseudomonadati</taxon>
        <taxon>Pseudomonadota</taxon>
        <taxon>Betaproteobacteria</taxon>
        <taxon>Burkholderiales</taxon>
        <taxon>Sphaerotilaceae</taxon>
        <taxon>Roseateles</taxon>
    </lineage>
</organism>
<comment type="catalytic activity">
    <reaction evidence="2">
        <text>2 GTP = 3',3'-c-di-GMP + 2 diphosphate</text>
        <dbReference type="Rhea" id="RHEA:24898"/>
        <dbReference type="ChEBI" id="CHEBI:33019"/>
        <dbReference type="ChEBI" id="CHEBI:37565"/>
        <dbReference type="ChEBI" id="CHEBI:58805"/>
        <dbReference type="EC" id="2.7.7.65"/>
    </reaction>
</comment>
<feature type="transmembrane region" description="Helical" evidence="3">
    <location>
        <begin position="219"/>
        <end position="239"/>
    </location>
</feature>
<dbReference type="RefSeq" id="WP_310268091.1">
    <property type="nucleotide sequence ID" value="NZ_JAVDXU010000003.1"/>
</dbReference>
<feature type="domain" description="GGDEF" evidence="4">
    <location>
        <begin position="300"/>
        <end position="431"/>
    </location>
</feature>
<evidence type="ECO:0000256" key="2">
    <source>
        <dbReference type="ARBA" id="ARBA00034247"/>
    </source>
</evidence>
<dbReference type="Proteomes" id="UP001180453">
    <property type="component" value="Unassembled WGS sequence"/>
</dbReference>
<dbReference type="InterPro" id="IPR043128">
    <property type="entry name" value="Rev_trsase/Diguanyl_cyclase"/>
</dbReference>
<evidence type="ECO:0000259" key="4">
    <source>
        <dbReference type="PROSITE" id="PS50887"/>
    </source>
</evidence>